<evidence type="ECO:0000313" key="10">
    <source>
        <dbReference type="EMBL" id="MDT0582301.1"/>
    </source>
</evidence>
<comment type="caution">
    <text evidence="10">The sequence shown here is derived from an EMBL/GenBank/DDBJ whole genome shotgun (WGS) entry which is preliminary data.</text>
</comment>
<evidence type="ECO:0000256" key="3">
    <source>
        <dbReference type="ARBA" id="ARBA00022692"/>
    </source>
</evidence>
<dbReference type="AlphaFoldDB" id="A0AAW8QZ52"/>
<evidence type="ECO:0000259" key="8">
    <source>
        <dbReference type="Pfam" id="PF02687"/>
    </source>
</evidence>
<protein>
    <submittedName>
        <fullName evidence="10">FtsX-like permease family protein</fullName>
    </submittedName>
</protein>
<dbReference type="Proteomes" id="UP001249020">
    <property type="component" value="Unassembled WGS sequence"/>
</dbReference>
<dbReference type="EMBL" id="JAVRIE010000002">
    <property type="protein sequence ID" value="MDT0582301.1"/>
    <property type="molecule type" value="Genomic_DNA"/>
</dbReference>
<evidence type="ECO:0000256" key="7">
    <source>
        <dbReference type="SAM" id="Phobius"/>
    </source>
</evidence>
<dbReference type="PANTHER" id="PTHR43738:SF2">
    <property type="entry name" value="ABC TRANSPORTER PERMEASE"/>
    <property type="match status" value="1"/>
</dbReference>
<feature type="region of interest" description="Disordered" evidence="6">
    <location>
        <begin position="209"/>
        <end position="270"/>
    </location>
</feature>
<keyword evidence="3 7" id="KW-0812">Transmembrane</keyword>
<keyword evidence="4 7" id="KW-1133">Transmembrane helix</keyword>
<sequence>MRFRVAKQSLLNRKVSVLLTFFALVVSVCLLISIEHIRNEAKQSFYRTVSGVDLIVGGRTGPINLLLSSVFRVGANANAVSWESYQEIIEKPQVKWSIPLSLGDSHKGFAVIGTTNAYFEHYRFGDKSSLAFANGQRFAGTFDLVLGADVANKLGYQLGDEVIISHGVGSVSFSHHDAHPFKVTGILKPTGTPVDQAIHIGLSAVEAVHQTPQRSLSRSSLKKPASDKVVESQTHEGSEHDQHEHDHDHHEQEHGHHEHEQKQADSPLVHHEHAELALEPSQISAFMLGLQSRIAVLQVQRQVNQYNNEALSAIIPGVALAELWRLVGAVENVLRVISAAVLIASLLGLCTMLLATLRERKQEIAVLRVMGAKPSFVFWLIELEALTIAAFACVSGLALIVSGIWLSRDFMLAEYGMALSVDIFSAHTAVMLGVIMLSTFLIALVPSFSAYKSARLV</sequence>
<feature type="transmembrane region" description="Helical" evidence="7">
    <location>
        <begin position="376"/>
        <end position="406"/>
    </location>
</feature>
<dbReference type="InterPro" id="IPR025857">
    <property type="entry name" value="MacB_PCD"/>
</dbReference>
<feature type="compositionally biased region" description="Basic and acidic residues" evidence="6">
    <location>
        <begin position="224"/>
        <end position="270"/>
    </location>
</feature>
<dbReference type="PANTHER" id="PTHR43738">
    <property type="entry name" value="ABC TRANSPORTER, MEMBRANE PROTEIN"/>
    <property type="match status" value="1"/>
</dbReference>
<dbReference type="InterPro" id="IPR003838">
    <property type="entry name" value="ABC3_permease_C"/>
</dbReference>
<keyword evidence="2" id="KW-1003">Cell membrane</keyword>
<organism evidence="10 11">
    <name type="scientific">Brumicola blandensis</name>
    <dbReference type="NCBI Taxonomy" id="3075611"/>
    <lineage>
        <taxon>Bacteria</taxon>
        <taxon>Pseudomonadati</taxon>
        <taxon>Pseudomonadota</taxon>
        <taxon>Gammaproteobacteria</taxon>
        <taxon>Alteromonadales</taxon>
        <taxon>Alteromonadaceae</taxon>
        <taxon>Brumicola</taxon>
    </lineage>
</organism>
<dbReference type="GO" id="GO:0005886">
    <property type="term" value="C:plasma membrane"/>
    <property type="evidence" value="ECO:0007669"/>
    <property type="project" value="UniProtKB-SubCell"/>
</dbReference>
<dbReference type="InterPro" id="IPR051125">
    <property type="entry name" value="ABC-4/HrtB_transporter"/>
</dbReference>
<evidence type="ECO:0000256" key="1">
    <source>
        <dbReference type="ARBA" id="ARBA00004651"/>
    </source>
</evidence>
<evidence type="ECO:0000256" key="5">
    <source>
        <dbReference type="ARBA" id="ARBA00023136"/>
    </source>
</evidence>
<reference evidence="10 11" key="1">
    <citation type="submission" date="2023-09" db="EMBL/GenBank/DDBJ databases">
        <authorList>
            <person name="Rey-Velasco X."/>
        </authorList>
    </citation>
    <scope>NUCLEOTIDE SEQUENCE [LARGE SCALE GENOMIC DNA]</scope>
    <source>
        <strain evidence="10 11">W409</strain>
    </source>
</reference>
<name>A0AAW8QZ52_9ALTE</name>
<comment type="subcellular location">
    <subcellularLocation>
        <location evidence="1">Cell membrane</location>
        <topology evidence="1">Multi-pass membrane protein</topology>
    </subcellularLocation>
</comment>
<feature type="compositionally biased region" description="Polar residues" evidence="6">
    <location>
        <begin position="210"/>
        <end position="219"/>
    </location>
</feature>
<dbReference type="Pfam" id="PF02687">
    <property type="entry name" value="FtsX"/>
    <property type="match status" value="1"/>
</dbReference>
<feature type="transmembrane region" description="Helical" evidence="7">
    <location>
        <begin position="426"/>
        <end position="451"/>
    </location>
</feature>
<evidence type="ECO:0000256" key="2">
    <source>
        <dbReference type="ARBA" id="ARBA00022475"/>
    </source>
</evidence>
<evidence type="ECO:0000313" key="11">
    <source>
        <dbReference type="Proteomes" id="UP001249020"/>
    </source>
</evidence>
<evidence type="ECO:0000256" key="4">
    <source>
        <dbReference type="ARBA" id="ARBA00022989"/>
    </source>
</evidence>
<accession>A0AAW8QZ52</accession>
<keyword evidence="5 7" id="KW-0472">Membrane</keyword>
<dbReference type="RefSeq" id="WP_311361066.1">
    <property type="nucleotide sequence ID" value="NZ_JAVRIE010000002.1"/>
</dbReference>
<proteinExistence type="predicted"/>
<evidence type="ECO:0000259" key="9">
    <source>
        <dbReference type="Pfam" id="PF12704"/>
    </source>
</evidence>
<feature type="domain" description="ABC3 transporter permease C-terminal" evidence="8">
    <location>
        <begin position="336"/>
        <end position="452"/>
    </location>
</feature>
<keyword evidence="11" id="KW-1185">Reference proteome</keyword>
<dbReference type="Pfam" id="PF12704">
    <property type="entry name" value="MacB_PCD"/>
    <property type="match status" value="1"/>
</dbReference>
<gene>
    <name evidence="10" type="ORF">RM544_07105</name>
</gene>
<feature type="domain" description="MacB-like periplasmic core" evidence="9">
    <location>
        <begin position="18"/>
        <end position="205"/>
    </location>
</feature>
<evidence type="ECO:0000256" key="6">
    <source>
        <dbReference type="SAM" id="MobiDB-lite"/>
    </source>
</evidence>
<feature type="transmembrane region" description="Helical" evidence="7">
    <location>
        <begin position="333"/>
        <end position="355"/>
    </location>
</feature>